<name>A0A4Q4PWY7_9PLEO</name>
<dbReference type="GO" id="GO:0046486">
    <property type="term" value="P:glycerolipid metabolic process"/>
    <property type="evidence" value="ECO:0007669"/>
    <property type="project" value="UniProtKB-ARBA"/>
</dbReference>
<dbReference type="PROSITE" id="PS51635">
    <property type="entry name" value="PNPLA"/>
    <property type="match status" value="1"/>
</dbReference>
<evidence type="ECO:0000259" key="5">
    <source>
        <dbReference type="PROSITE" id="PS51635"/>
    </source>
</evidence>
<feature type="short sequence motif" description="GXSXG" evidence="4">
    <location>
        <begin position="70"/>
        <end position="74"/>
    </location>
</feature>
<protein>
    <recommendedName>
        <fullName evidence="5">PNPLA domain-containing protein</fullName>
    </recommendedName>
</protein>
<dbReference type="GO" id="GO:0016042">
    <property type="term" value="P:lipid catabolic process"/>
    <property type="evidence" value="ECO:0007669"/>
    <property type="project" value="UniProtKB-UniRule"/>
</dbReference>
<dbReference type="InterPro" id="IPR011990">
    <property type="entry name" value="TPR-like_helical_dom_sf"/>
</dbReference>
<evidence type="ECO:0000256" key="3">
    <source>
        <dbReference type="ARBA" id="ARBA00023098"/>
    </source>
</evidence>
<dbReference type="Proteomes" id="UP000293823">
    <property type="component" value="Unassembled WGS sequence"/>
</dbReference>
<dbReference type="GO" id="GO:0047499">
    <property type="term" value="F:calcium-independent phospholipase A2 activity"/>
    <property type="evidence" value="ECO:0007669"/>
    <property type="project" value="TreeGrafter"/>
</dbReference>
<evidence type="ECO:0000256" key="1">
    <source>
        <dbReference type="ARBA" id="ARBA00022801"/>
    </source>
</evidence>
<dbReference type="SUPFAM" id="SSF52151">
    <property type="entry name" value="FabD/lysophospholipase-like"/>
    <property type="match status" value="1"/>
</dbReference>
<gene>
    <name evidence="6" type="ORF">AA0113_g12484</name>
</gene>
<dbReference type="SUPFAM" id="SSF48452">
    <property type="entry name" value="TPR-like"/>
    <property type="match status" value="1"/>
</dbReference>
<dbReference type="Pfam" id="PF13424">
    <property type="entry name" value="TPR_12"/>
    <property type="match status" value="1"/>
</dbReference>
<dbReference type="GO" id="GO:0043531">
    <property type="term" value="F:ADP binding"/>
    <property type="evidence" value="ECO:0007669"/>
    <property type="project" value="InterPro"/>
</dbReference>
<organism evidence="6 7">
    <name type="scientific">Alternaria arborescens</name>
    <dbReference type="NCBI Taxonomy" id="156630"/>
    <lineage>
        <taxon>Eukaryota</taxon>
        <taxon>Fungi</taxon>
        <taxon>Dikarya</taxon>
        <taxon>Ascomycota</taxon>
        <taxon>Pezizomycotina</taxon>
        <taxon>Dothideomycetes</taxon>
        <taxon>Pleosporomycetidae</taxon>
        <taxon>Pleosporales</taxon>
        <taxon>Pleosporineae</taxon>
        <taxon>Pleosporaceae</taxon>
        <taxon>Alternaria</taxon>
        <taxon>Alternaria sect. Alternaria</taxon>
    </lineage>
</organism>
<reference evidence="7" key="1">
    <citation type="journal article" date="2019" name="bioRxiv">
        <title>Genomics, evolutionary history and diagnostics of the Alternaria alternata species group including apple and Asian pear pathotypes.</title>
        <authorList>
            <person name="Armitage A.D."/>
            <person name="Cockerton H.M."/>
            <person name="Sreenivasaprasad S."/>
            <person name="Woodhall J.W."/>
            <person name="Lane C.R."/>
            <person name="Harrison R.J."/>
            <person name="Clarkson J.P."/>
        </authorList>
    </citation>
    <scope>NUCLEOTIDE SEQUENCE [LARGE SCALE GENOMIC DNA]</scope>
    <source>
        <strain evidence="7">RGR 97.0016</strain>
    </source>
</reference>
<keyword evidence="7" id="KW-1185">Reference proteome</keyword>
<evidence type="ECO:0000256" key="4">
    <source>
        <dbReference type="PROSITE-ProRule" id="PRU01161"/>
    </source>
</evidence>
<proteinExistence type="predicted"/>
<feature type="short sequence motif" description="GXGXXG" evidence="4">
    <location>
        <begin position="28"/>
        <end position="33"/>
    </location>
</feature>
<dbReference type="GO" id="GO:0019369">
    <property type="term" value="P:arachidonate metabolic process"/>
    <property type="evidence" value="ECO:0007669"/>
    <property type="project" value="TreeGrafter"/>
</dbReference>
<keyword evidence="2 4" id="KW-0442">Lipid degradation</keyword>
<keyword evidence="3 4" id="KW-0443">Lipid metabolism</keyword>
<dbReference type="GO" id="GO:0016020">
    <property type="term" value="C:membrane"/>
    <property type="evidence" value="ECO:0007669"/>
    <property type="project" value="TreeGrafter"/>
</dbReference>
<sequence length="968" mass="106813">MAQSLAPQHGGEPNPLDTTGLCLLSLDGGGVRGLSTLYILQGLMARLNHQRQSACLPRVKPCEVFDLIGGTSTGGLIAIMLGRLEMDVDACIASYSELMKTVFEEKSSWLPVSWSGKVKARFDSAKLKCAVEDAISKTDAFSADALNDGKARGCRTFVCATAKETAGITRLRSYTLPDEGEIPATIGEAALATSAATGFFDPVSIGARQFVDGALGVNNPVDEVEGEAANIWSPDTGDLKPLVKCFVSIGTGHPGKKALEDNIVKFLSKSLVGIATETEKTERKFIARWAKHYDEKRYFRFNVDQGLQEVGLAEYKEQGRMQAATDEYLRHQGQKFRVRDCVENLQQKQTKNVHWMVPRPVNSLFTGRSELTDRIQSALRNDEPDILKQKRLVIMGIGGIGKSEVCLRIADLMREDFWGVFWVDVGSPSTAKNGFLAIAKALGSSAESVEESLQALANTPDRWLLVLDNADGPAFDYAAYIPSGTQGTVMMTSRVPECSQYSTLRAEALEGLEGEHSTQLLLKAARVPEASWQACEEQAQAVVQLLGSNTLALIQAGAYIAEGYCRLDQYAEKYKRLRERLLKHYPKQQQSRYRHVYATFEASVGVLNDSEDGVGRDALDLLGILSMLHSSVLPLQVFPGVWKGARQVLKANNDQTDEMDALGQWHVSQLPELIDRQADEWDDYQLNQASALLASLSLVTRHRVDDLDGLSMHPLAHAWAKDRLGQEQQQAAWVSAGCILALSQGESETWQVYERQLRPHMQYFLSPSVELMFSFGLSGTMLPILLKCGWALNTMREDNKLKLLLEGVYGVLRITPSDPSQEHIRIWDLAARNLRYLGHAKQAVALLEHVVKVQETTLVETHPDQLASQHALAGVYRANGQTKEAVGLLEHVVKVQETTLAETHPSRLASQHELAGAYRANGQTKEAIALLEHVVKIKQTTMPATHPSRQVSERVVAYIQSKLERQTS</sequence>
<dbReference type="Pfam" id="PF00931">
    <property type="entry name" value="NB-ARC"/>
    <property type="match status" value="1"/>
</dbReference>
<evidence type="ECO:0000256" key="2">
    <source>
        <dbReference type="ARBA" id="ARBA00022963"/>
    </source>
</evidence>
<evidence type="ECO:0000313" key="6">
    <source>
        <dbReference type="EMBL" id="RYO26426.1"/>
    </source>
</evidence>
<feature type="active site" description="Nucleophile" evidence="4">
    <location>
        <position position="72"/>
    </location>
</feature>
<feature type="short sequence motif" description="DGA/G" evidence="4">
    <location>
        <begin position="212"/>
        <end position="214"/>
    </location>
</feature>
<dbReference type="Pfam" id="PF01734">
    <property type="entry name" value="Patatin"/>
    <property type="match status" value="1"/>
</dbReference>
<dbReference type="Gene3D" id="1.25.40.10">
    <property type="entry name" value="Tetratricopeptide repeat domain"/>
    <property type="match status" value="1"/>
</dbReference>
<comment type="caution">
    <text evidence="6">The sequence shown here is derived from an EMBL/GenBank/DDBJ whole genome shotgun (WGS) entry which is preliminary data.</text>
</comment>
<feature type="active site" description="Proton acceptor" evidence="4">
    <location>
        <position position="212"/>
    </location>
</feature>
<dbReference type="InterPro" id="IPR016035">
    <property type="entry name" value="Acyl_Trfase/lysoPLipase"/>
</dbReference>
<accession>A0A4Q4PWY7</accession>
<dbReference type="PANTHER" id="PTHR24185">
    <property type="entry name" value="CALCIUM-INDEPENDENT PHOSPHOLIPASE A2-GAMMA"/>
    <property type="match status" value="1"/>
</dbReference>
<dbReference type="Gene3D" id="3.40.1090.10">
    <property type="entry name" value="Cytosolic phospholipase A2 catalytic domain"/>
    <property type="match status" value="1"/>
</dbReference>
<dbReference type="InterPro" id="IPR002182">
    <property type="entry name" value="NB-ARC"/>
</dbReference>
<keyword evidence="1 4" id="KW-0378">Hydrolase</keyword>
<dbReference type="InterPro" id="IPR002641">
    <property type="entry name" value="PNPLA_dom"/>
</dbReference>
<dbReference type="OrthoDB" id="1658288at2759"/>
<dbReference type="PANTHER" id="PTHR24185:SF1">
    <property type="entry name" value="CALCIUM-INDEPENDENT PHOSPHOLIPASE A2-GAMMA"/>
    <property type="match status" value="1"/>
</dbReference>
<dbReference type="EMBL" id="PEJP01000101">
    <property type="protein sequence ID" value="RYO26426.1"/>
    <property type="molecule type" value="Genomic_DNA"/>
</dbReference>
<evidence type="ECO:0000313" key="7">
    <source>
        <dbReference type="Proteomes" id="UP000293823"/>
    </source>
</evidence>
<dbReference type="AlphaFoldDB" id="A0A4Q4PWY7"/>
<dbReference type="CDD" id="cd07216">
    <property type="entry name" value="Pat17_PNPLA8_PNPLA9_like3"/>
    <property type="match status" value="1"/>
</dbReference>
<dbReference type="Gene3D" id="3.40.50.300">
    <property type="entry name" value="P-loop containing nucleotide triphosphate hydrolases"/>
    <property type="match status" value="1"/>
</dbReference>
<dbReference type="InterPro" id="IPR027417">
    <property type="entry name" value="P-loop_NTPase"/>
</dbReference>
<feature type="domain" description="PNPLA" evidence="5">
    <location>
        <begin position="24"/>
        <end position="225"/>
    </location>
</feature>
<dbReference type="SUPFAM" id="SSF52540">
    <property type="entry name" value="P-loop containing nucleoside triphosphate hydrolases"/>
    <property type="match status" value="1"/>
</dbReference>